<evidence type="ECO:0000313" key="1">
    <source>
        <dbReference type="EMBL" id="KAJ8024856.1"/>
    </source>
</evidence>
<dbReference type="Proteomes" id="UP001152320">
    <property type="component" value="Chromosome 18"/>
</dbReference>
<dbReference type="AlphaFoldDB" id="A0A9Q0YSM2"/>
<reference evidence="1" key="1">
    <citation type="submission" date="2021-10" db="EMBL/GenBank/DDBJ databases">
        <title>Tropical sea cucumber genome reveals ecological adaptation and Cuvierian tubules defense mechanism.</title>
        <authorList>
            <person name="Chen T."/>
        </authorList>
    </citation>
    <scope>NUCLEOTIDE SEQUENCE</scope>
    <source>
        <strain evidence="1">Nanhai2018</strain>
        <tissue evidence="1">Muscle</tissue>
    </source>
</reference>
<gene>
    <name evidence="1" type="ORF">HOLleu_34889</name>
</gene>
<proteinExistence type="predicted"/>
<dbReference type="PANTHER" id="PTHR21301">
    <property type="entry name" value="REVERSE TRANSCRIPTASE"/>
    <property type="match status" value="1"/>
</dbReference>
<sequence length="179" mass="20939">MAPCFANLFMALIETKFIYKSTFKPLFYAHFIDDIFLVWTHGRPALENLRHEANSTHPSINFTVGISAEKVPFLDVMLNSITMSYFIRSKLDATPPLLCVLYCSKCPEAIYVGPNRFLTQRLFRYSRPHPYNFPDKQSFRGKLLFYDLVCLYRSLSCTVKATLEYIQRYSFFIHVPFSE</sequence>
<name>A0A9Q0YSM2_HOLLE</name>
<evidence type="ECO:0008006" key="3">
    <source>
        <dbReference type="Google" id="ProtNLM"/>
    </source>
</evidence>
<protein>
    <recommendedName>
        <fullName evidence="3">Reverse transcriptase domain-containing protein</fullName>
    </recommendedName>
</protein>
<comment type="caution">
    <text evidence="1">The sequence shown here is derived from an EMBL/GenBank/DDBJ whole genome shotgun (WGS) entry which is preliminary data.</text>
</comment>
<keyword evidence="2" id="KW-1185">Reference proteome</keyword>
<dbReference type="OrthoDB" id="10018421at2759"/>
<evidence type="ECO:0000313" key="2">
    <source>
        <dbReference type="Proteomes" id="UP001152320"/>
    </source>
</evidence>
<dbReference type="EMBL" id="JAIZAY010000018">
    <property type="protein sequence ID" value="KAJ8024856.1"/>
    <property type="molecule type" value="Genomic_DNA"/>
</dbReference>
<organism evidence="1 2">
    <name type="scientific">Holothuria leucospilota</name>
    <name type="common">Black long sea cucumber</name>
    <name type="synonym">Mertensiothuria leucospilota</name>
    <dbReference type="NCBI Taxonomy" id="206669"/>
    <lineage>
        <taxon>Eukaryota</taxon>
        <taxon>Metazoa</taxon>
        <taxon>Echinodermata</taxon>
        <taxon>Eleutherozoa</taxon>
        <taxon>Echinozoa</taxon>
        <taxon>Holothuroidea</taxon>
        <taxon>Aspidochirotacea</taxon>
        <taxon>Aspidochirotida</taxon>
        <taxon>Holothuriidae</taxon>
        <taxon>Holothuria</taxon>
    </lineage>
</organism>
<accession>A0A9Q0YSM2</accession>
<dbReference type="PANTHER" id="PTHR21301:SF10">
    <property type="entry name" value="REVERSE TRANSCRIPTASE DOMAIN-CONTAINING PROTEIN"/>
    <property type="match status" value="1"/>
</dbReference>